<protein>
    <submittedName>
        <fullName evidence="2">Uncharacterized protein</fullName>
    </submittedName>
</protein>
<evidence type="ECO:0000256" key="1">
    <source>
        <dbReference type="SAM" id="Coils"/>
    </source>
</evidence>
<reference evidence="2 3" key="1">
    <citation type="submission" date="2024-02" db="EMBL/GenBank/DDBJ databases">
        <title>A draft genome for the cacao thread blight pathogen Marasmius crinis-equi.</title>
        <authorList>
            <person name="Cohen S.P."/>
            <person name="Baruah I.K."/>
            <person name="Amoako-Attah I."/>
            <person name="Bukari Y."/>
            <person name="Meinhardt L.W."/>
            <person name="Bailey B.A."/>
        </authorList>
    </citation>
    <scope>NUCLEOTIDE SEQUENCE [LARGE SCALE GENOMIC DNA]</scope>
    <source>
        <strain evidence="2 3">GH-76</strain>
    </source>
</reference>
<keyword evidence="3" id="KW-1185">Reference proteome</keyword>
<dbReference type="Proteomes" id="UP001465976">
    <property type="component" value="Unassembled WGS sequence"/>
</dbReference>
<dbReference type="EMBL" id="JBAHYK010003300">
    <property type="protein sequence ID" value="KAL0563668.1"/>
    <property type="molecule type" value="Genomic_DNA"/>
</dbReference>
<proteinExistence type="predicted"/>
<comment type="caution">
    <text evidence="2">The sequence shown here is derived from an EMBL/GenBank/DDBJ whole genome shotgun (WGS) entry which is preliminary data.</text>
</comment>
<name>A0ABR3ELB9_9AGAR</name>
<evidence type="ECO:0000313" key="2">
    <source>
        <dbReference type="EMBL" id="KAL0563668.1"/>
    </source>
</evidence>
<dbReference type="Gene3D" id="1.20.120.20">
    <property type="entry name" value="Apolipoprotein"/>
    <property type="match status" value="1"/>
</dbReference>
<evidence type="ECO:0000313" key="3">
    <source>
        <dbReference type="Proteomes" id="UP001465976"/>
    </source>
</evidence>
<organism evidence="2 3">
    <name type="scientific">Marasmius crinis-equi</name>
    <dbReference type="NCBI Taxonomy" id="585013"/>
    <lineage>
        <taxon>Eukaryota</taxon>
        <taxon>Fungi</taxon>
        <taxon>Dikarya</taxon>
        <taxon>Basidiomycota</taxon>
        <taxon>Agaricomycotina</taxon>
        <taxon>Agaricomycetes</taxon>
        <taxon>Agaricomycetidae</taxon>
        <taxon>Agaricales</taxon>
        <taxon>Marasmiineae</taxon>
        <taxon>Marasmiaceae</taxon>
        <taxon>Marasmius</taxon>
    </lineage>
</organism>
<sequence length="266" mass="28927">MAPPETRQQRGPTHPDRFDGDFMASQAHEASQAFGAVVAQAVMIPQVITDLNRRLDVFEHSVATLRTETSESLKEARIQLTAAVTQAVNDAVTQAVNQAVTQAVNHAVSHQIQGLQADLKHELSELREQLDGLRDGLKASAQGVKSDMRAELKEEIKQVKGMMDDGLRNQMLQTRAFHYNSLLGTTDTLVSPGHPLPAGYQTKEELAKINTIADCQKLETALGINYAGAQLTPPTVPNRKVEIGSRLGVVVHLGSSPPTFLINEKV</sequence>
<feature type="coiled-coil region" evidence="1">
    <location>
        <begin position="116"/>
        <end position="169"/>
    </location>
</feature>
<keyword evidence="1" id="KW-0175">Coiled coil</keyword>
<accession>A0ABR3ELB9</accession>
<gene>
    <name evidence="2" type="ORF">V5O48_018397</name>
</gene>